<evidence type="ECO:0000256" key="2">
    <source>
        <dbReference type="ARBA" id="ARBA00022692"/>
    </source>
</evidence>
<name>A0A1Y2GKL4_9FUNG</name>
<dbReference type="GO" id="GO:0016020">
    <property type="term" value="C:membrane"/>
    <property type="evidence" value="ECO:0007669"/>
    <property type="project" value="UniProtKB-SubCell"/>
</dbReference>
<dbReference type="InterPro" id="IPR029052">
    <property type="entry name" value="Metallo-depent_PP-like"/>
</dbReference>
<keyword evidence="3 5" id="KW-1133">Transmembrane helix</keyword>
<dbReference type="Gene3D" id="3.60.21.10">
    <property type="match status" value="1"/>
</dbReference>
<evidence type="ECO:0000313" key="7">
    <source>
        <dbReference type="EMBL" id="ORZ13803.1"/>
    </source>
</evidence>
<dbReference type="GO" id="GO:0006506">
    <property type="term" value="P:GPI anchor biosynthetic process"/>
    <property type="evidence" value="ECO:0007669"/>
    <property type="project" value="InterPro"/>
</dbReference>
<dbReference type="InParanoid" id="A0A1Y2GKL4"/>
<dbReference type="AlphaFoldDB" id="A0A1Y2GKL4"/>
<protein>
    <recommendedName>
        <fullName evidence="6">Calcineurin-like phosphoesterase domain-containing protein</fullName>
    </recommendedName>
</protein>
<dbReference type="InterPro" id="IPR033308">
    <property type="entry name" value="PGAP5/Cdc1/Ted1"/>
</dbReference>
<dbReference type="PANTHER" id="PTHR13315:SF1">
    <property type="entry name" value="PROTEIN TED1"/>
    <property type="match status" value="1"/>
</dbReference>
<evidence type="ECO:0000256" key="3">
    <source>
        <dbReference type="ARBA" id="ARBA00022989"/>
    </source>
</evidence>
<comment type="subcellular location">
    <subcellularLocation>
        <location evidence="1">Membrane</location>
        <topology evidence="1">Multi-pass membrane protein</topology>
    </subcellularLocation>
</comment>
<sequence length="476" mass="53884">MIPRPILLILWAVTGAAVVVTLMFQYYARISCHWRWASYSIQDTLTTTAGPAASTAPTRDGNAQHENSSFLRMVVFADPQMEGDAKIKRLGKRAIVDLAFNDAYMHHVYKSMMAPSWTSPLDILPINFFSNSRNRHKKGTRPTHAVVLGDLFSSQWIDDAEFNVRLGLLINITGNHDIGYGNDISQSRLIRWEKAFGMSNFISTVVIPSSSFFSSSATEQLNQQEQRKLHLLVVNTMLLDGPSSDEDLRTQTWQFMQDAAKIKTMNPNDKIVLLTHIPFHKEQGICVDAPDIQVHLDNTIIEQTMLTPNTTNWILNNIKPDFVLNGHDHFGCDVTHVRQKMQLEQEQREQQHGDFEWKAFTTSSLPKSKSEQVRVREITQRSLMAEYGGYSGLFEAKILSSTMDGSENHQDIEFHYTPCPFYTDIHVWVVIVTDLILVAIWSAVALYTALISPSSPTITTKTSNNTPMDKKSNMKC</sequence>
<proteinExistence type="predicted"/>
<dbReference type="GO" id="GO:0005783">
    <property type="term" value="C:endoplasmic reticulum"/>
    <property type="evidence" value="ECO:0007669"/>
    <property type="project" value="TreeGrafter"/>
</dbReference>
<feature type="transmembrane region" description="Helical" evidence="5">
    <location>
        <begin position="7"/>
        <end position="28"/>
    </location>
</feature>
<dbReference type="SUPFAM" id="SSF56300">
    <property type="entry name" value="Metallo-dependent phosphatases"/>
    <property type="match status" value="1"/>
</dbReference>
<dbReference type="RefSeq" id="XP_021880587.1">
    <property type="nucleotide sequence ID" value="XM_022029401.1"/>
</dbReference>
<accession>A0A1Y2GKL4</accession>
<dbReference type="STRING" id="64571.A0A1Y2GKL4"/>
<organism evidence="7 8">
    <name type="scientific">Lobosporangium transversale</name>
    <dbReference type="NCBI Taxonomy" id="64571"/>
    <lineage>
        <taxon>Eukaryota</taxon>
        <taxon>Fungi</taxon>
        <taxon>Fungi incertae sedis</taxon>
        <taxon>Mucoromycota</taxon>
        <taxon>Mortierellomycotina</taxon>
        <taxon>Mortierellomycetes</taxon>
        <taxon>Mortierellales</taxon>
        <taxon>Mortierellaceae</taxon>
        <taxon>Lobosporangium</taxon>
    </lineage>
</organism>
<dbReference type="EMBL" id="MCFF01000022">
    <property type="protein sequence ID" value="ORZ13803.1"/>
    <property type="molecule type" value="Genomic_DNA"/>
</dbReference>
<keyword evidence="8" id="KW-1185">Reference proteome</keyword>
<evidence type="ECO:0000259" key="6">
    <source>
        <dbReference type="Pfam" id="PF00149"/>
    </source>
</evidence>
<evidence type="ECO:0000256" key="1">
    <source>
        <dbReference type="ARBA" id="ARBA00004141"/>
    </source>
</evidence>
<evidence type="ECO:0000313" key="8">
    <source>
        <dbReference type="Proteomes" id="UP000193648"/>
    </source>
</evidence>
<evidence type="ECO:0000256" key="5">
    <source>
        <dbReference type="SAM" id="Phobius"/>
    </source>
</evidence>
<dbReference type="FunCoup" id="A0A1Y2GKL4">
    <property type="interactions" value="209"/>
</dbReference>
<feature type="domain" description="Calcineurin-like phosphoesterase" evidence="6">
    <location>
        <begin position="143"/>
        <end position="329"/>
    </location>
</feature>
<dbReference type="Pfam" id="PF00149">
    <property type="entry name" value="Metallophos"/>
    <property type="match status" value="1"/>
</dbReference>
<dbReference type="PANTHER" id="PTHR13315">
    <property type="entry name" value="METALLO PHOSPHOESTERASE RELATED"/>
    <property type="match status" value="1"/>
</dbReference>
<dbReference type="OrthoDB" id="9984693at2759"/>
<comment type="caution">
    <text evidence="7">The sequence shown here is derived from an EMBL/GenBank/DDBJ whole genome shotgun (WGS) entry which is preliminary data.</text>
</comment>
<gene>
    <name evidence="7" type="ORF">BCR41DRAFT_407431</name>
</gene>
<dbReference type="GeneID" id="33571244"/>
<keyword evidence="4 5" id="KW-0472">Membrane</keyword>
<feature type="transmembrane region" description="Helical" evidence="5">
    <location>
        <begin position="425"/>
        <end position="451"/>
    </location>
</feature>
<dbReference type="Proteomes" id="UP000193648">
    <property type="component" value="Unassembled WGS sequence"/>
</dbReference>
<dbReference type="GO" id="GO:0016787">
    <property type="term" value="F:hydrolase activity"/>
    <property type="evidence" value="ECO:0007669"/>
    <property type="project" value="InterPro"/>
</dbReference>
<keyword evidence="2 5" id="KW-0812">Transmembrane</keyword>
<reference evidence="7 8" key="1">
    <citation type="submission" date="2016-07" db="EMBL/GenBank/DDBJ databases">
        <title>Pervasive Adenine N6-methylation of Active Genes in Fungi.</title>
        <authorList>
            <consortium name="DOE Joint Genome Institute"/>
            <person name="Mondo S.J."/>
            <person name="Dannebaum R.O."/>
            <person name="Kuo R.C."/>
            <person name="Labutti K."/>
            <person name="Haridas S."/>
            <person name="Kuo A."/>
            <person name="Salamov A."/>
            <person name="Ahrendt S.R."/>
            <person name="Lipzen A."/>
            <person name="Sullivan W."/>
            <person name="Andreopoulos W.B."/>
            <person name="Clum A."/>
            <person name="Lindquist E."/>
            <person name="Daum C."/>
            <person name="Ramamoorthy G.K."/>
            <person name="Gryganskyi A."/>
            <person name="Culley D."/>
            <person name="Magnuson J.K."/>
            <person name="James T.Y."/>
            <person name="O'Malley M.A."/>
            <person name="Stajich J.E."/>
            <person name="Spatafora J.W."/>
            <person name="Visel A."/>
            <person name="Grigoriev I.V."/>
        </authorList>
    </citation>
    <scope>NUCLEOTIDE SEQUENCE [LARGE SCALE GENOMIC DNA]</scope>
    <source>
        <strain evidence="7 8">NRRL 3116</strain>
    </source>
</reference>
<dbReference type="InterPro" id="IPR004843">
    <property type="entry name" value="Calcineurin-like_PHP"/>
</dbReference>
<evidence type="ECO:0000256" key="4">
    <source>
        <dbReference type="ARBA" id="ARBA00023136"/>
    </source>
</evidence>